<protein>
    <recommendedName>
        <fullName evidence="4">3-deoxy-manno-octulosonate cytidylyltransferase</fullName>
        <ecNumber evidence="4">2.7.7.38</ecNumber>
    </recommendedName>
    <alternativeName>
        <fullName evidence="4">CMP-2-keto-3-deoxyoctulosonic acid synthase</fullName>
        <shortName evidence="4">CKS</shortName>
        <shortName evidence="4">CMP-KDO synthase</shortName>
    </alternativeName>
</protein>
<dbReference type="NCBIfam" id="NF003948">
    <property type="entry name" value="PRK05450.1-1"/>
    <property type="match status" value="1"/>
</dbReference>
<dbReference type="SUPFAM" id="SSF53448">
    <property type="entry name" value="Nucleotide-diphospho-sugar transferases"/>
    <property type="match status" value="1"/>
</dbReference>
<reference evidence="6" key="1">
    <citation type="journal article" date="2019" name="Int. J. Syst. Evol. Microbiol.">
        <title>The Global Catalogue of Microorganisms (GCM) 10K type strain sequencing project: providing services to taxonomists for standard genome sequencing and annotation.</title>
        <authorList>
            <consortium name="The Broad Institute Genomics Platform"/>
            <consortium name="The Broad Institute Genome Sequencing Center for Infectious Disease"/>
            <person name="Wu L."/>
            <person name="Ma J."/>
        </authorList>
    </citation>
    <scope>NUCLEOTIDE SEQUENCE [LARGE SCALE GENOMIC DNA]</scope>
    <source>
        <strain evidence="6">CECT 8472</strain>
    </source>
</reference>
<comment type="catalytic activity">
    <reaction evidence="4">
        <text>3-deoxy-alpha-D-manno-oct-2-ulosonate + CTP = CMP-3-deoxy-beta-D-manno-octulosonate + diphosphate</text>
        <dbReference type="Rhea" id="RHEA:23448"/>
        <dbReference type="ChEBI" id="CHEBI:33019"/>
        <dbReference type="ChEBI" id="CHEBI:37563"/>
        <dbReference type="ChEBI" id="CHEBI:85986"/>
        <dbReference type="ChEBI" id="CHEBI:85987"/>
        <dbReference type="EC" id="2.7.7.38"/>
    </reaction>
</comment>
<dbReference type="HAMAP" id="MF_00057">
    <property type="entry name" value="KdsB"/>
    <property type="match status" value="1"/>
</dbReference>
<gene>
    <name evidence="4" type="primary">kdsB</name>
    <name evidence="5" type="ORF">ACFOW6_11195</name>
</gene>
<dbReference type="GO" id="GO:0008690">
    <property type="term" value="F:3-deoxy-manno-octulosonate cytidylyltransferase activity"/>
    <property type="evidence" value="ECO:0007669"/>
    <property type="project" value="UniProtKB-EC"/>
</dbReference>
<accession>A0ABV8UNR0</accession>
<comment type="subcellular location">
    <subcellularLocation>
        <location evidence="4">Cytoplasm</location>
    </subcellularLocation>
</comment>
<dbReference type="Gene3D" id="3.90.550.10">
    <property type="entry name" value="Spore Coat Polysaccharide Biosynthesis Protein SpsA, Chain A"/>
    <property type="match status" value="1"/>
</dbReference>
<comment type="similarity">
    <text evidence="4">Belongs to the KdsB family.</text>
</comment>
<dbReference type="InterPro" id="IPR029044">
    <property type="entry name" value="Nucleotide-diphossugar_trans"/>
</dbReference>
<dbReference type="InterPro" id="IPR004528">
    <property type="entry name" value="KdsB"/>
</dbReference>
<comment type="function">
    <text evidence="4">Activates KDO (a required 8-carbon sugar) for incorporation into bacterial lipopolysaccharide in Gram-negative bacteria.</text>
</comment>
<dbReference type="InterPro" id="IPR003329">
    <property type="entry name" value="Cytidylyl_trans"/>
</dbReference>
<dbReference type="Pfam" id="PF02348">
    <property type="entry name" value="CTP_transf_3"/>
    <property type="match status" value="1"/>
</dbReference>
<proteinExistence type="inferred from homology"/>
<organism evidence="5 6">
    <name type="scientific">Fodinicurvata halophila</name>
    <dbReference type="NCBI Taxonomy" id="1419723"/>
    <lineage>
        <taxon>Bacteria</taxon>
        <taxon>Pseudomonadati</taxon>
        <taxon>Pseudomonadota</taxon>
        <taxon>Alphaproteobacteria</taxon>
        <taxon>Rhodospirillales</taxon>
        <taxon>Rhodovibrionaceae</taxon>
        <taxon>Fodinicurvata</taxon>
    </lineage>
</organism>
<dbReference type="RefSeq" id="WP_382422458.1">
    <property type="nucleotide sequence ID" value="NZ_JBHSCW010000006.1"/>
</dbReference>
<evidence type="ECO:0000256" key="1">
    <source>
        <dbReference type="ARBA" id="ARBA00022679"/>
    </source>
</evidence>
<evidence type="ECO:0000313" key="6">
    <source>
        <dbReference type="Proteomes" id="UP001595799"/>
    </source>
</evidence>
<dbReference type="PANTHER" id="PTHR42866:SF2">
    <property type="entry name" value="3-DEOXY-MANNO-OCTULOSONATE CYTIDYLYLTRANSFERASE, MITOCHONDRIAL"/>
    <property type="match status" value="1"/>
</dbReference>
<dbReference type="EC" id="2.7.7.38" evidence="4"/>
<sequence>MSSPRNPVVLVPARMASTRLPGKPLADLHGEPMIVHVWRRACEAGIGPVVVAAAEREIVEAVVAAGGQAVQTRPDHPSGSDRIHEALGHIDPEHQYDAVVNVQGDLPTLAPEAIRAVFAPLSVPEVDIATLAAEISDPAERSNSNVVKAACLFPEGSRQARALYFSRCPVPWDQNDPSLPLYHHIGLYAYRRAALDRFVTLPPGLLEQREKLEQLRALEHGMRIDVARVDTLPLGVDTPDDLERARRLLSPENQARLQGGSGA</sequence>
<evidence type="ECO:0000256" key="3">
    <source>
        <dbReference type="ARBA" id="ARBA00022985"/>
    </source>
</evidence>
<keyword evidence="6" id="KW-1185">Reference proteome</keyword>
<keyword evidence="3 4" id="KW-0448">Lipopolysaccharide biosynthesis</keyword>
<dbReference type="NCBIfam" id="NF003952">
    <property type="entry name" value="PRK05450.1-5"/>
    <property type="match status" value="1"/>
</dbReference>
<dbReference type="Proteomes" id="UP001595799">
    <property type="component" value="Unassembled WGS sequence"/>
</dbReference>
<keyword evidence="4" id="KW-0963">Cytoplasm</keyword>
<evidence type="ECO:0000256" key="2">
    <source>
        <dbReference type="ARBA" id="ARBA00022695"/>
    </source>
</evidence>
<keyword evidence="2 4" id="KW-0548">Nucleotidyltransferase</keyword>
<dbReference type="NCBIfam" id="TIGR00466">
    <property type="entry name" value="kdsB"/>
    <property type="match status" value="1"/>
</dbReference>
<comment type="caution">
    <text evidence="5">The sequence shown here is derived from an EMBL/GenBank/DDBJ whole genome shotgun (WGS) entry which is preliminary data.</text>
</comment>
<dbReference type="EMBL" id="JBHSCW010000006">
    <property type="protein sequence ID" value="MFC4352108.1"/>
    <property type="molecule type" value="Genomic_DNA"/>
</dbReference>
<name>A0ABV8UNR0_9PROT</name>
<dbReference type="PANTHER" id="PTHR42866">
    <property type="entry name" value="3-DEOXY-MANNO-OCTULOSONATE CYTIDYLYLTRANSFERASE"/>
    <property type="match status" value="1"/>
</dbReference>
<evidence type="ECO:0000256" key="4">
    <source>
        <dbReference type="HAMAP-Rule" id="MF_00057"/>
    </source>
</evidence>
<evidence type="ECO:0000313" key="5">
    <source>
        <dbReference type="EMBL" id="MFC4352108.1"/>
    </source>
</evidence>
<dbReference type="CDD" id="cd02517">
    <property type="entry name" value="CMP-KDO-Synthetase"/>
    <property type="match status" value="1"/>
</dbReference>
<comment type="pathway">
    <text evidence="4">Nucleotide-sugar biosynthesis; CMP-3-deoxy-D-manno-octulosonate biosynthesis; CMP-3-deoxy-D-manno-octulosonate from 3-deoxy-D-manno-octulosonate and CTP: step 1/1.</text>
</comment>
<keyword evidence="1 4" id="KW-0808">Transferase</keyword>